<proteinExistence type="predicted"/>
<dbReference type="Gene3D" id="3.40.50.300">
    <property type="entry name" value="P-loop containing nucleotide triphosphate hydrolases"/>
    <property type="match status" value="1"/>
</dbReference>
<dbReference type="SUPFAM" id="SSF52540">
    <property type="entry name" value="P-loop containing nucleoside triphosphate hydrolases"/>
    <property type="match status" value="1"/>
</dbReference>
<dbReference type="InterPro" id="IPR027417">
    <property type="entry name" value="P-loop_NTPase"/>
</dbReference>
<evidence type="ECO:0008006" key="2">
    <source>
        <dbReference type="Google" id="ProtNLM"/>
    </source>
</evidence>
<protein>
    <recommendedName>
        <fullName evidence="2">Sulfotransferase domain-containing protein</fullName>
    </recommendedName>
</protein>
<gene>
    <name evidence="1" type="ORF">METZ01_LOCUS71660</name>
</gene>
<organism evidence="1">
    <name type="scientific">marine metagenome</name>
    <dbReference type="NCBI Taxonomy" id="408172"/>
    <lineage>
        <taxon>unclassified sequences</taxon>
        <taxon>metagenomes</taxon>
        <taxon>ecological metagenomes</taxon>
    </lineage>
</organism>
<accession>A0A381TRZ5</accession>
<dbReference type="AlphaFoldDB" id="A0A381TRZ5"/>
<sequence>MHRSGTSTVAGVLHLNKIIMGTYQNFWPRPLTQNPKGFYENYDFRKINDELLNKAGYDVKTYEPQIPYSELTDRMYTKMKKLVRTCHDQYPDWGWKDPRTCLTVDQWASVIRDLNLQNDLKIIFVTRKAISVARSLNKRNELPLKQGMDLWKTYTERALEFCQDSALPTFYCSFEGLLNDPVSICNSLFDFLDRPLDPSIVDQFIDRGISTSGSGEELDYPGPIAELETKINSLLRG</sequence>
<name>A0A381TRZ5_9ZZZZ</name>
<reference evidence="1" key="1">
    <citation type="submission" date="2018-05" db="EMBL/GenBank/DDBJ databases">
        <authorList>
            <person name="Lanie J.A."/>
            <person name="Ng W.-L."/>
            <person name="Kazmierczak K.M."/>
            <person name="Andrzejewski T.M."/>
            <person name="Davidsen T.M."/>
            <person name="Wayne K.J."/>
            <person name="Tettelin H."/>
            <person name="Glass J.I."/>
            <person name="Rusch D."/>
            <person name="Podicherti R."/>
            <person name="Tsui H.-C.T."/>
            <person name="Winkler M.E."/>
        </authorList>
    </citation>
    <scope>NUCLEOTIDE SEQUENCE</scope>
</reference>
<dbReference type="EMBL" id="UINC01005063">
    <property type="protein sequence ID" value="SVA18806.1"/>
    <property type="molecule type" value="Genomic_DNA"/>
</dbReference>
<evidence type="ECO:0000313" key="1">
    <source>
        <dbReference type="EMBL" id="SVA18806.1"/>
    </source>
</evidence>